<comment type="caution">
    <text evidence="1">The sequence shown here is derived from an EMBL/GenBank/DDBJ whole genome shotgun (WGS) entry which is preliminary data.</text>
</comment>
<protein>
    <submittedName>
        <fullName evidence="1">Uncharacterized protein</fullName>
    </submittedName>
</protein>
<accession>A0ACB9KRZ7</accession>
<reference evidence="1 2" key="1">
    <citation type="journal article" date="2022" name="DNA Res.">
        <title>Chromosomal-level genome assembly of the orchid tree Bauhinia variegata (Leguminosae; Cercidoideae) supports the allotetraploid origin hypothesis of Bauhinia.</title>
        <authorList>
            <person name="Zhong Y."/>
            <person name="Chen Y."/>
            <person name="Zheng D."/>
            <person name="Pang J."/>
            <person name="Liu Y."/>
            <person name="Luo S."/>
            <person name="Meng S."/>
            <person name="Qian L."/>
            <person name="Wei D."/>
            <person name="Dai S."/>
            <person name="Zhou R."/>
        </authorList>
    </citation>
    <scope>NUCLEOTIDE SEQUENCE [LARGE SCALE GENOMIC DNA]</scope>
    <source>
        <strain evidence="1">BV-YZ2020</strain>
    </source>
</reference>
<name>A0ACB9KRZ7_BAUVA</name>
<dbReference type="EMBL" id="CM039438">
    <property type="protein sequence ID" value="KAI4300086.1"/>
    <property type="molecule type" value="Genomic_DNA"/>
</dbReference>
<gene>
    <name evidence="1" type="ORF">L6164_033502</name>
</gene>
<sequence>MGDTEEANTDMMQRVQSSFGTSSSSMLKQPLSVDQLSIPQFNPSQMRARHFQQNFGGDSNKRVGIPPSHPHQIPPISPYSQIPVSRQTTQQMGSQNASPGPTHSRSLSQPSFFSLDSLPPLSPCPFRDSSSTSMSDPASADVSMEDRDVSSHSLLPPSSPFSRGNPSRVGESLPPRKAHRRSNSDIPFGFSTIMQSSPPLIPLRGSGGLERSMSSRENSGLAKPVQLVKRENSWDRGVDQNAEGSGEKKSPEGEVVDDLFSAYMNLDNIDALNSSGTDDKNGGENRDDLDSRASGTKTNGGDSSDNEAQSSVNESGDSMPRQGSEKREGMKRSAGGDIAPTTRHYRSVSMDSFIGKLNFNDESPKLPPSPGTRPGQLSPSNSIDGNSAPFNLEFGNGEFSGAELKKIMANEKLAEIALTDPRRAKRILANRQSAARSKERKMRYISELEHKVQTLQTEATTLSAQLTLLQRDSVGLTNQNNELKFRLQAMEQQAKLRDALNEALTAEVQRLKIATAEMNGDSHPSSNMIPQLSFNPQMFQLQQQQHPPSSSQLNIHMQQQKNGSTATKTESKQ</sequence>
<dbReference type="Proteomes" id="UP000828941">
    <property type="component" value="Chromosome 13"/>
</dbReference>
<keyword evidence="2" id="KW-1185">Reference proteome</keyword>
<evidence type="ECO:0000313" key="1">
    <source>
        <dbReference type="EMBL" id="KAI4300086.1"/>
    </source>
</evidence>
<proteinExistence type="predicted"/>
<organism evidence="1 2">
    <name type="scientific">Bauhinia variegata</name>
    <name type="common">Purple orchid tree</name>
    <name type="synonym">Phanera variegata</name>
    <dbReference type="NCBI Taxonomy" id="167791"/>
    <lineage>
        <taxon>Eukaryota</taxon>
        <taxon>Viridiplantae</taxon>
        <taxon>Streptophyta</taxon>
        <taxon>Embryophyta</taxon>
        <taxon>Tracheophyta</taxon>
        <taxon>Spermatophyta</taxon>
        <taxon>Magnoliopsida</taxon>
        <taxon>eudicotyledons</taxon>
        <taxon>Gunneridae</taxon>
        <taxon>Pentapetalae</taxon>
        <taxon>rosids</taxon>
        <taxon>fabids</taxon>
        <taxon>Fabales</taxon>
        <taxon>Fabaceae</taxon>
        <taxon>Cercidoideae</taxon>
        <taxon>Cercideae</taxon>
        <taxon>Bauhiniinae</taxon>
        <taxon>Bauhinia</taxon>
    </lineage>
</organism>
<evidence type="ECO:0000313" key="2">
    <source>
        <dbReference type="Proteomes" id="UP000828941"/>
    </source>
</evidence>